<protein>
    <submittedName>
        <fullName evidence="2">Uncharacterized protein</fullName>
    </submittedName>
</protein>
<organism evidence="2 3">
    <name type="scientific">Trachymyrmex cornetzi</name>
    <dbReference type="NCBI Taxonomy" id="471704"/>
    <lineage>
        <taxon>Eukaryota</taxon>
        <taxon>Metazoa</taxon>
        <taxon>Ecdysozoa</taxon>
        <taxon>Arthropoda</taxon>
        <taxon>Hexapoda</taxon>
        <taxon>Insecta</taxon>
        <taxon>Pterygota</taxon>
        <taxon>Neoptera</taxon>
        <taxon>Endopterygota</taxon>
        <taxon>Hymenoptera</taxon>
        <taxon>Apocrita</taxon>
        <taxon>Aculeata</taxon>
        <taxon>Formicoidea</taxon>
        <taxon>Formicidae</taxon>
        <taxon>Myrmicinae</taxon>
        <taxon>Trachymyrmex</taxon>
    </lineage>
</organism>
<gene>
    <name evidence="2" type="ORF">ALC57_10757</name>
</gene>
<name>A0A151J3G0_9HYME</name>
<dbReference type="AlphaFoldDB" id="A0A151J3G0"/>
<evidence type="ECO:0000313" key="2">
    <source>
        <dbReference type="EMBL" id="KYN16985.1"/>
    </source>
</evidence>
<feature type="region of interest" description="Disordered" evidence="1">
    <location>
        <begin position="47"/>
        <end position="72"/>
    </location>
</feature>
<feature type="compositionally biased region" description="Acidic residues" evidence="1">
    <location>
        <begin position="53"/>
        <end position="63"/>
    </location>
</feature>
<keyword evidence="3" id="KW-1185">Reference proteome</keyword>
<evidence type="ECO:0000313" key="3">
    <source>
        <dbReference type="Proteomes" id="UP000078492"/>
    </source>
</evidence>
<sequence length="204" mass="23252">MVPVPLFRLRSRIADRCTSSSTPCAITSVTLWICRCDNKASGCSGRRVREQKEEQEDEQEEAAEAPPSPPPPSTSVLFRCYRLSCSSCQVPRKIGLDLCNWARRCIARLNRRARCASWVLLGQPGDCGVHRLAYVLRRRERKREKKTKIRASWNSARRSSVRHRATTLDFVRWNPNTGVVQPAPTFVSRLSKHVKTLSMRVMAD</sequence>
<proteinExistence type="predicted"/>
<accession>A0A151J3G0</accession>
<dbReference type="EMBL" id="KQ980278">
    <property type="protein sequence ID" value="KYN16985.1"/>
    <property type="molecule type" value="Genomic_DNA"/>
</dbReference>
<dbReference type="Proteomes" id="UP000078492">
    <property type="component" value="Unassembled WGS sequence"/>
</dbReference>
<reference evidence="2 3" key="1">
    <citation type="submission" date="2015-09" db="EMBL/GenBank/DDBJ databases">
        <title>Trachymyrmex cornetzi WGS genome.</title>
        <authorList>
            <person name="Nygaard S."/>
            <person name="Hu H."/>
            <person name="Boomsma J."/>
            <person name="Zhang G."/>
        </authorList>
    </citation>
    <scope>NUCLEOTIDE SEQUENCE [LARGE SCALE GENOMIC DNA]</scope>
    <source>
        <strain evidence="2">Tcor2-1</strain>
        <tissue evidence="2">Whole body</tissue>
    </source>
</reference>
<evidence type="ECO:0000256" key="1">
    <source>
        <dbReference type="SAM" id="MobiDB-lite"/>
    </source>
</evidence>